<reference evidence="2" key="1">
    <citation type="journal article" date="2014" name="Science">
        <title>Ancient hybridizations among the ancestral genomes of bread wheat.</title>
        <authorList>
            <consortium name="International Wheat Genome Sequencing Consortium,"/>
            <person name="Marcussen T."/>
            <person name="Sandve S.R."/>
            <person name="Heier L."/>
            <person name="Spannagl M."/>
            <person name="Pfeifer M."/>
            <person name="Jakobsen K.S."/>
            <person name="Wulff B.B."/>
            <person name="Steuernagel B."/>
            <person name="Mayer K.F."/>
            <person name="Olsen O.A."/>
        </authorList>
    </citation>
    <scope>NUCLEOTIDE SEQUENCE [LARGE SCALE GENOMIC DNA]</scope>
    <source>
        <strain evidence="2">cv. AL8/78</strain>
    </source>
</reference>
<reference evidence="1" key="5">
    <citation type="journal article" date="2021" name="G3 (Bethesda)">
        <title>Aegilops tauschii genome assembly Aet v5.0 features greater sequence contiguity and improved annotation.</title>
        <authorList>
            <person name="Wang L."/>
            <person name="Zhu T."/>
            <person name="Rodriguez J.C."/>
            <person name="Deal K.R."/>
            <person name="Dubcovsky J."/>
            <person name="McGuire P.E."/>
            <person name="Lux T."/>
            <person name="Spannagl M."/>
            <person name="Mayer K.F.X."/>
            <person name="Baldrich P."/>
            <person name="Meyers B.C."/>
            <person name="Huo N."/>
            <person name="Gu Y.Q."/>
            <person name="Zhou H."/>
            <person name="Devos K.M."/>
            <person name="Bennetzen J.L."/>
            <person name="Unver T."/>
            <person name="Budak H."/>
            <person name="Gulick P.J."/>
            <person name="Galiba G."/>
            <person name="Kalapos B."/>
            <person name="Nelson D.R."/>
            <person name="Li P."/>
            <person name="You F.M."/>
            <person name="Luo M.C."/>
            <person name="Dvorak J."/>
        </authorList>
    </citation>
    <scope>NUCLEOTIDE SEQUENCE [LARGE SCALE GENOMIC DNA]</scope>
    <source>
        <strain evidence="1">cv. AL8/78</strain>
    </source>
</reference>
<dbReference type="AlphaFoldDB" id="A0A452XUY0"/>
<evidence type="ECO:0000313" key="1">
    <source>
        <dbReference type="EnsemblPlants" id="AET1Gv20177700.1"/>
    </source>
</evidence>
<protein>
    <submittedName>
        <fullName evidence="1">Uncharacterized protein</fullName>
    </submittedName>
</protein>
<proteinExistence type="predicted"/>
<keyword evidence="2" id="KW-1185">Reference proteome</keyword>
<accession>A0A452XUY0</accession>
<sequence length="90" mass="9994">MTCNCKLTHSLVLSASEASYNMQLSKCMDACMTLHDQLTHPSMLLASSSPHHSTRWMVMVAAGRISQRGFCVHTCIIGFFSQIYLCSVHV</sequence>
<evidence type="ECO:0000313" key="2">
    <source>
        <dbReference type="Proteomes" id="UP000015105"/>
    </source>
</evidence>
<dbReference type="Gramene" id="AET1Gv20177700.1">
    <property type="protein sequence ID" value="AET1Gv20177700.1"/>
    <property type="gene ID" value="AET1Gv20177700"/>
</dbReference>
<reference evidence="1" key="3">
    <citation type="journal article" date="2017" name="Nature">
        <title>Genome sequence of the progenitor of the wheat D genome Aegilops tauschii.</title>
        <authorList>
            <person name="Luo M.C."/>
            <person name="Gu Y.Q."/>
            <person name="Puiu D."/>
            <person name="Wang H."/>
            <person name="Twardziok S.O."/>
            <person name="Deal K.R."/>
            <person name="Huo N."/>
            <person name="Zhu T."/>
            <person name="Wang L."/>
            <person name="Wang Y."/>
            <person name="McGuire P.E."/>
            <person name="Liu S."/>
            <person name="Long H."/>
            <person name="Ramasamy R.K."/>
            <person name="Rodriguez J.C."/>
            <person name="Van S.L."/>
            <person name="Yuan L."/>
            <person name="Wang Z."/>
            <person name="Xia Z."/>
            <person name="Xiao L."/>
            <person name="Anderson O.D."/>
            <person name="Ouyang S."/>
            <person name="Liang Y."/>
            <person name="Zimin A.V."/>
            <person name="Pertea G."/>
            <person name="Qi P."/>
            <person name="Bennetzen J.L."/>
            <person name="Dai X."/>
            <person name="Dawson M.W."/>
            <person name="Muller H.G."/>
            <person name="Kugler K."/>
            <person name="Rivarola-Duarte L."/>
            <person name="Spannagl M."/>
            <person name="Mayer K.F.X."/>
            <person name="Lu F.H."/>
            <person name="Bevan M.W."/>
            <person name="Leroy P."/>
            <person name="Li P."/>
            <person name="You F.M."/>
            <person name="Sun Q."/>
            <person name="Liu Z."/>
            <person name="Lyons E."/>
            <person name="Wicker T."/>
            <person name="Salzberg S.L."/>
            <person name="Devos K.M."/>
            <person name="Dvorak J."/>
        </authorList>
    </citation>
    <scope>NUCLEOTIDE SEQUENCE [LARGE SCALE GENOMIC DNA]</scope>
    <source>
        <strain evidence="1">cv. AL8/78</strain>
    </source>
</reference>
<organism evidence="1 2">
    <name type="scientific">Aegilops tauschii subsp. strangulata</name>
    <name type="common">Goatgrass</name>
    <dbReference type="NCBI Taxonomy" id="200361"/>
    <lineage>
        <taxon>Eukaryota</taxon>
        <taxon>Viridiplantae</taxon>
        <taxon>Streptophyta</taxon>
        <taxon>Embryophyta</taxon>
        <taxon>Tracheophyta</taxon>
        <taxon>Spermatophyta</taxon>
        <taxon>Magnoliopsida</taxon>
        <taxon>Liliopsida</taxon>
        <taxon>Poales</taxon>
        <taxon>Poaceae</taxon>
        <taxon>BOP clade</taxon>
        <taxon>Pooideae</taxon>
        <taxon>Triticodae</taxon>
        <taxon>Triticeae</taxon>
        <taxon>Triticinae</taxon>
        <taxon>Aegilops</taxon>
    </lineage>
</organism>
<name>A0A452XUY0_AEGTS</name>
<dbReference type="EnsemblPlants" id="AET1Gv20177700.1">
    <property type="protein sequence ID" value="AET1Gv20177700.1"/>
    <property type="gene ID" value="AET1Gv20177700"/>
</dbReference>
<reference evidence="2" key="2">
    <citation type="journal article" date="2017" name="Nat. Plants">
        <title>The Aegilops tauschii genome reveals multiple impacts of transposons.</title>
        <authorList>
            <person name="Zhao G."/>
            <person name="Zou C."/>
            <person name="Li K."/>
            <person name="Wang K."/>
            <person name="Li T."/>
            <person name="Gao L."/>
            <person name="Zhang X."/>
            <person name="Wang H."/>
            <person name="Yang Z."/>
            <person name="Liu X."/>
            <person name="Jiang W."/>
            <person name="Mao L."/>
            <person name="Kong X."/>
            <person name="Jiao Y."/>
            <person name="Jia J."/>
        </authorList>
    </citation>
    <scope>NUCLEOTIDE SEQUENCE [LARGE SCALE GENOMIC DNA]</scope>
    <source>
        <strain evidence="2">cv. AL8/78</strain>
    </source>
</reference>
<reference evidence="1" key="4">
    <citation type="submission" date="2019-03" db="UniProtKB">
        <authorList>
            <consortium name="EnsemblPlants"/>
        </authorList>
    </citation>
    <scope>IDENTIFICATION</scope>
</reference>
<dbReference type="Proteomes" id="UP000015105">
    <property type="component" value="Chromosome 1D"/>
</dbReference>